<proteinExistence type="predicted"/>
<protein>
    <recommendedName>
        <fullName evidence="3">DUF3795 domain-containing protein</fullName>
    </recommendedName>
</protein>
<dbReference type="STRING" id="158189.SpiBuddy_1527"/>
<dbReference type="KEGG" id="sbu:SpiBuddy_1527"/>
<dbReference type="OrthoDB" id="359038at2"/>
<organism evidence="1 2">
    <name type="scientific">Sphaerochaeta globosa (strain ATCC BAA-1886 / DSM 22777 / Buddy)</name>
    <name type="common">Spirochaeta sp. (strain Buddy)</name>
    <dbReference type="NCBI Taxonomy" id="158189"/>
    <lineage>
        <taxon>Bacteria</taxon>
        <taxon>Pseudomonadati</taxon>
        <taxon>Spirochaetota</taxon>
        <taxon>Spirochaetia</taxon>
        <taxon>Spirochaetales</taxon>
        <taxon>Sphaerochaetaceae</taxon>
        <taxon>Sphaerochaeta</taxon>
    </lineage>
</organism>
<dbReference type="HOGENOM" id="CLU_146030_0_0_12"/>
<dbReference type="Proteomes" id="UP000008466">
    <property type="component" value="Chromosome"/>
</dbReference>
<keyword evidence="2" id="KW-1185">Reference proteome</keyword>
<gene>
    <name evidence="1" type="ordered locus">SpiBuddy_1527</name>
</gene>
<dbReference type="AlphaFoldDB" id="F0RZ71"/>
<dbReference type="eggNOG" id="ENOG503315G">
    <property type="taxonomic scope" value="Bacteria"/>
</dbReference>
<evidence type="ECO:0000313" key="2">
    <source>
        <dbReference type="Proteomes" id="UP000008466"/>
    </source>
</evidence>
<accession>F0RZ71</accession>
<reference evidence="2" key="1">
    <citation type="submission" date="2011-02" db="EMBL/GenBank/DDBJ databases">
        <title>Complete sequence of Spirochaeta sp. Buddy.</title>
        <authorList>
            <person name="Lucas S."/>
            <person name="Copeland A."/>
            <person name="Lapidus A."/>
            <person name="Cheng J.-F."/>
            <person name="Goodwin L."/>
            <person name="Pitluck S."/>
            <person name="Zeytun A."/>
            <person name="Detter J.C."/>
            <person name="Han C."/>
            <person name="Tapia R."/>
            <person name="Land M."/>
            <person name="Hauser L."/>
            <person name="Kyrpides N."/>
            <person name="Ivanova N."/>
            <person name="Mikhailova N."/>
            <person name="Pagani I."/>
            <person name="Ritalahti K.M."/>
            <person name="Loeffler F.E."/>
            <person name="Woyke T."/>
        </authorList>
    </citation>
    <scope>NUCLEOTIDE SEQUENCE [LARGE SCALE GENOMIC DNA]</scope>
    <source>
        <strain evidence="2">ATCC BAA-1886 / DSM 22777 / Buddy</strain>
    </source>
</reference>
<dbReference type="InterPro" id="IPR024227">
    <property type="entry name" value="DUF3795"/>
</dbReference>
<evidence type="ECO:0000313" key="1">
    <source>
        <dbReference type="EMBL" id="ADY13352.1"/>
    </source>
</evidence>
<dbReference type="RefSeq" id="WP_013607202.1">
    <property type="nucleotide sequence ID" value="NC_015152.1"/>
</dbReference>
<name>F0RZ71_SPHGB</name>
<dbReference type="EMBL" id="CP002541">
    <property type="protein sequence ID" value="ADY13352.1"/>
    <property type="molecule type" value="Genomic_DNA"/>
</dbReference>
<evidence type="ECO:0008006" key="3">
    <source>
        <dbReference type="Google" id="ProtNLM"/>
    </source>
</evidence>
<dbReference type="Pfam" id="PF12675">
    <property type="entry name" value="DUF3795"/>
    <property type="match status" value="1"/>
</dbReference>
<sequence>MEHEKGFAYCGLACCLCSENASCPGCRNDGCTGNDWCKHYTCCKEQGFSGCWQCPDFPCDTPMFAKERIRAFATFLQRHPESTLLQVLARNEELGVLYHYEGQLIGDYDSLGDEEAILSYLEHSL</sequence>